<keyword evidence="5" id="KW-0732">Signal</keyword>
<dbReference type="AlphaFoldDB" id="Q0EWX0"/>
<dbReference type="STRING" id="314344.AL013_07310"/>
<sequence>MNNFKRFICLFAALTVMQGAAWADIQGSSDHPLFPRFAGSEIIGHKVSDYDELIMALGKAYDAGYNDKRLEKDKRVEGRITRNLYLLPAEKTTLQVFRNYEKTLKAQGFSTLFSCAGNGGCGWWSWFVGAQTLGGLRDYATQLGGDFRYLSAYLQRKEGDIYVSLLVYNYDSSVVRAWAGRTMAELNVVEVEPMQQEMVFIKAKDLANGITQQGHIALHQIHFDTDSDIIKADSRPAIDQIALMLKNNPDLKIILVGHTDNQGDLQYNMDLSQRRAKAVMNSLESDYGIKRARLGAAGIGYLAPIASNRSAEGRAENRRVEIIEQ</sequence>
<keyword evidence="3" id="KW-0998">Cell outer membrane</keyword>
<dbReference type="InterPro" id="IPR050330">
    <property type="entry name" value="Bact_OuterMem_StrucFunc"/>
</dbReference>
<reference evidence="7 8" key="1">
    <citation type="submission" date="2006-09" db="EMBL/GenBank/DDBJ databases">
        <authorList>
            <person name="Emerson D."/>
            <person name="Ferriera S."/>
            <person name="Johnson J."/>
            <person name="Kravitz S."/>
            <person name="Halpern A."/>
            <person name="Remington K."/>
            <person name="Beeson K."/>
            <person name="Tran B."/>
            <person name="Rogers Y.-H."/>
            <person name="Friedman R."/>
            <person name="Venter J.C."/>
        </authorList>
    </citation>
    <scope>NUCLEOTIDE SEQUENCE [LARGE SCALE GENOMIC DNA]</scope>
    <source>
        <strain evidence="7 8">PV-1</strain>
    </source>
</reference>
<dbReference type="InterPro" id="IPR006665">
    <property type="entry name" value="OmpA-like"/>
</dbReference>
<evidence type="ECO:0000256" key="5">
    <source>
        <dbReference type="SAM" id="SignalP"/>
    </source>
</evidence>
<name>Q0EWX0_9PROT</name>
<feature type="signal peptide" evidence="5">
    <location>
        <begin position="1"/>
        <end position="23"/>
    </location>
</feature>
<dbReference type="PROSITE" id="PS51123">
    <property type="entry name" value="OMPA_2"/>
    <property type="match status" value="1"/>
</dbReference>
<dbReference type="Pfam" id="PF16234">
    <property type="entry name" value="DUF4892"/>
    <property type="match status" value="1"/>
</dbReference>
<comment type="subcellular location">
    <subcellularLocation>
        <location evidence="1">Cell outer membrane</location>
    </subcellularLocation>
</comment>
<dbReference type="CDD" id="cd07185">
    <property type="entry name" value="OmpA_C-like"/>
    <property type="match status" value="1"/>
</dbReference>
<gene>
    <name evidence="7" type="ORF">SPV1_10154</name>
</gene>
<evidence type="ECO:0000259" key="6">
    <source>
        <dbReference type="PROSITE" id="PS51123"/>
    </source>
</evidence>
<accession>Q0EWX0</accession>
<dbReference type="Gene3D" id="3.30.1330.60">
    <property type="entry name" value="OmpA-like domain"/>
    <property type="match status" value="1"/>
</dbReference>
<evidence type="ECO:0000256" key="1">
    <source>
        <dbReference type="ARBA" id="ARBA00004442"/>
    </source>
</evidence>
<keyword evidence="2 4" id="KW-0472">Membrane</keyword>
<evidence type="ECO:0000313" key="7">
    <source>
        <dbReference type="EMBL" id="EAU53787.1"/>
    </source>
</evidence>
<proteinExistence type="predicted"/>
<dbReference type="PANTHER" id="PTHR30329">
    <property type="entry name" value="STATOR ELEMENT OF FLAGELLAR MOTOR COMPLEX"/>
    <property type="match status" value="1"/>
</dbReference>
<dbReference type="PRINTS" id="PR01021">
    <property type="entry name" value="OMPADOMAIN"/>
</dbReference>
<dbReference type="Pfam" id="PF00691">
    <property type="entry name" value="OmpA"/>
    <property type="match status" value="1"/>
</dbReference>
<dbReference type="InterPro" id="IPR006664">
    <property type="entry name" value="OMP_bac"/>
</dbReference>
<feature type="chain" id="PRO_5004171349" evidence="5">
    <location>
        <begin position="24"/>
        <end position="325"/>
    </location>
</feature>
<dbReference type="PANTHER" id="PTHR30329:SF21">
    <property type="entry name" value="LIPOPROTEIN YIAD-RELATED"/>
    <property type="match status" value="1"/>
</dbReference>
<dbReference type="InterPro" id="IPR036737">
    <property type="entry name" value="OmpA-like_sf"/>
</dbReference>
<dbReference type="HOGENOM" id="CLU_055761_0_0_0"/>
<dbReference type="GO" id="GO:0009279">
    <property type="term" value="C:cell outer membrane"/>
    <property type="evidence" value="ECO:0007669"/>
    <property type="project" value="UniProtKB-SubCell"/>
</dbReference>
<dbReference type="SUPFAM" id="SSF103088">
    <property type="entry name" value="OmpA-like"/>
    <property type="match status" value="1"/>
</dbReference>
<evidence type="ECO:0000256" key="3">
    <source>
        <dbReference type="ARBA" id="ARBA00023237"/>
    </source>
</evidence>
<evidence type="ECO:0000256" key="2">
    <source>
        <dbReference type="ARBA" id="ARBA00023136"/>
    </source>
</evidence>
<dbReference type="RefSeq" id="WP_009849550.1">
    <property type="nucleotide sequence ID" value="NZ_DS022294.1"/>
</dbReference>
<dbReference type="eggNOG" id="COG2885">
    <property type="taxonomic scope" value="Bacteria"/>
</dbReference>
<dbReference type="InterPro" id="IPR032608">
    <property type="entry name" value="DUF4892"/>
</dbReference>
<protein>
    <submittedName>
        <fullName evidence="7">OmpA/MotB</fullName>
    </submittedName>
</protein>
<dbReference type="InParanoid" id="Q0EWX0"/>
<dbReference type="EMBL" id="AATS01000017">
    <property type="protein sequence ID" value="EAU53787.1"/>
    <property type="molecule type" value="Genomic_DNA"/>
</dbReference>
<keyword evidence="8" id="KW-1185">Reference proteome</keyword>
<evidence type="ECO:0000256" key="4">
    <source>
        <dbReference type="PROSITE-ProRule" id="PRU00473"/>
    </source>
</evidence>
<dbReference type="OrthoDB" id="9814546at2"/>
<organism evidence="7 8">
    <name type="scientific">Mariprofundus ferrooxydans PV-1</name>
    <dbReference type="NCBI Taxonomy" id="314345"/>
    <lineage>
        <taxon>Bacteria</taxon>
        <taxon>Pseudomonadati</taxon>
        <taxon>Pseudomonadota</taxon>
        <taxon>Candidatius Mariprofundia</taxon>
        <taxon>Mariprofundales</taxon>
        <taxon>Mariprofundaceae</taxon>
        <taxon>Mariprofundus</taxon>
    </lineage>
</organism>
<feature type="domain" description="OmpA-like" evidence="6">
    <location>
        <begin position="210"/>
        <end position="325"/>
    </location>
</feature>
<evidence type="ECO:0000313" key="8">
    <source>
        <dbReference type="Proteomes" id="UP000005297"/>
    </source>
</evidence>
<dbReference type="Proteomes" id="UP000005297">
    <property type="component" value="Unassembled WGS sequence"/>
</dbReference>
<comment type="caution">
    <text evidence="7">The sequence shown here is derived from an EMBL/GenBank/DDBJ whole genome shotgun (WGS) entry which is preliminary data.</text>
</comment>